<sequence length="73" mass="8480">MGNYNTSCACGTQGQTIKRENDTSTGRKWVLKAFCDKLEKDWEKERVKMKEKKRTMSGKNGLALLQQDHFFFS</sequence>
<dbReference type="Gramene" id="EOY25809">
    <property type="protein sequence ID" value="EOY25809"/>
    <property type="gene ID" value="TCM_027172"/>
</dbReference>
<dbReference type="Proteomes" id="UP000026915">
    <property type="component" value="Chromosome 6"/>
</dbReference>
<accession>A0A061GFJ7</accession>
<name>A0A061GFJ7_THECC</name>
<proteinExistence type="predicted"/>
<organism evidence="1 2">
    <name type="scientific">Theobroma cacao</name>
    <name type="common">Cacao</name>
    <name type="synonym">Cocoa</name>
    <dbReference type="NCBI Taxonomy" id="3641"/>
    <lineage>
        <taxon>Eukaryota</taxon>
        <taxon>Viridiplantae</taxon>
        <taxon>Streptophyta</taxon>
        <taxon>Embryophyta</taxon>
        <taxon>Tracheophyta</taxon>
        <taxon>Spermatophyta</taxon>
        <taxon>Magnoliopsida</taxon>
        <taxon>eudicotyledons</taxon>
        <taxon>Gunneridae</taxon>
        <taxon>Pentapetalae</taxon>
        <taxon>rosids</taxon>
        <taxon>malvids</taxon>
        <taxon>Malvales</taxon>
        <taxon>Malvaceae</taxon>
        <taxon>Byttnerioideae</taxon>
        <taxon>Theobroma</taxon>
    </lineage>
</organism>
<dbReference type="AlphaFoldDB" id="A0A061GFJ7"/>
<protein>
    <submittedName>
        <fullName evidence="1">Uncharacterized protein</fullName>
    </submittedName>
</protein>
<evidence type="ECO:0000313" key="2">
    <source>
        <dbReference type="Proteomes" id="UP000026915"/>
    </source>
</evidence>
<evidence type="ECO:0000313" key="1">
    <source>
        <dbReference type="EMBL" id="EOY25809.1"/>
    </source>
</evidence>
<reference evidence="1 2" key="1">
    <citation type="journal article" date="2013" name="Genome Biol.">
        <title>The genome sequence of the most widely cultivated cacao type and its use to identify candidate genes regulating pod color.</title>
        <authorList>
            <person name="Motamayor J.C."/>
            <person name="Mockaitis K."/>
            <person name="Schmutz J."/>
            <person name="Haiminen N."/>
            <person name="Iii D.L."/>
            <person name="Cornejo O."/>
            <person name="Findley S.D."/>
            <person name="Zheng P."/>
            <person name="Utro F."/>
            <person name="Royaert S."/>
            <person name="Saski C."/>
            <person name="Jenkins J."/>
            <person name="Podicheti R."/>
            <person name="Zhao M."/>
            <person name="Scheffler B.E."/>
            <person name="Stack J.C."/>
            <person name="Feltus F.A."/>
            <person name="Mustiga G.M."/>
            <person name="Amores F."/>
            <person name="Phillips W."/>
            <person name="Marelli J.P."/>
            <person name="May G.D."/>
            <person name="Shapiro H."/>
            <person name="Ma J."/>
            <person name="Bustamante C.D."/>
            <person name="Schnell R.J."/>
            <person name="Main D."/>
            <person name="Gilbert D."/>
            <person name="Parida L."/>
            <person name="Kuhn D.N."/>
        </authorList>
    </citation>
    <scope>NUCLEOTIDE SEQUENCE [LARGE SCALE GENOMIC DNA]</scope>
    <source>
        <strain evidence="2">cv. Matina 1-6</strain>
    </source>
</reference>
<keyword evidence="2" id="KW-1185">Reference proteome</keyword>
<gene>
    <name evidence="1" type="ORF">TCM_027172</name>
</gene>
<dbReference type="HOGENOM" id="CLU_2709845_0_0_1"/>
<dbReference type="EMBL" id="CM001884">
    <property type="protein sequence ID" value="EOY25809.1"/>
    <property type="molecule type" value="Genomic_DNA"/>
</dbReference>
<dbReference type="InParanoid" id="A0A061GFJ7"/>